<dbReference type="Proteomes" id="UP001498398">
    <property type="component" value="Unassembled WGS sequence"/>
</dbReference>
<evidence type="ECO:0008006" key="4">
    <source>
        <dbReference type="Google" id="ProtNLM"/>
    </source>
</evidence>
<feature type="compositionally biased region" description="Basic and acidic residues" evidence="1">
    <location>
        <begin position="590"/>
        <end position="600"/>
    </location>
</feature>
<feature type="region of interest" description="Disordered" evidence="1">
    <location>
        <begin position="465"/>
        <end position="486"/>
    </location>
</feature>
<keyword evidence="3" id="KW-1185">Reference proteome</keyword>
<evidence type="ECO:0000256" key="1">
    <source>
        <dbReference type="SAM" id="MobiDB-lite"/>
    </source>
</evidence>
<comment type="caution">
    <text evidence="2">The sequence shown here is derived from an EMBL/GenBank/DDBJ whole genome shotgun (WGS) entry which is preliminary data.</text>
</comment>
<feature type="region of interest" description="Disordered" evidence="1">
    <location>
        <begin position="559"/>
        <end position="650"/>
    </location>
</feature>
<proteinExistence type="predicted"/>
<feature type="compositionally biased region" description="Acidic residues" evidence="1">
    <location>
        <begin position="669"/>
        <end position="690"/>
    </location>
</feature>
<name>A0ABR1K0U4_9AGAR</name>
<feature type="compositionally biased region" description="Basic and acidic residues" evidence="1">
    <location>
        <begin position="626"/>
        <end position="650"/>
    </location>
</feature>
<reference evidence="2 3" key="1">
    <citation type="submission" date="2024-01" db="EMBL/GenBank/DDBJ databases">
        <title>A draft genome for the cacao thread blight pathogen Marasmiellus scandens.</title>
        <authorList>
            <person name="Baruah I.K."/>
            <person name="Leung J."/>
            <person name="Bukari Y."/>
            <person name="Amoako-Attah I."/>
            <person name="Meinhardt L.W."/>
            <person name="Bailey B.A."/>
            <person name="Cohen S.P."/>
        </authorList>
    </citation>
    <scope>NUCLEOTIDE SEQUENCE [LARGE SCALE GENOMIC DNA]</scope>
    <source>
        <strain evidence="2 3">GH-19</strain>
    </source>
</reference>
<feature type="region of interest" description="Disordered" evidence="1">
    <location>
        <begin position="665"/>
        <end position="701"/>
    </location>
</feature>
<evidence type="ECO:0000313" key="2">
    <source>
        <dbReference type="EMBL" id="KAK7469417.1"/>
    </source>
</evidence>
<gene>
    <name evidence="2" type="ORF">VKT23_003889</name>
</gene>
<feature type="compositionally biased region" description="Low complexity" evidence="1">
    <location>
        <begin position="473"/>
        <end position="486"/>
    </location>
</feature>
<evidence type="ECO:0000313" key="3">
    <source>
        <dbReference type="Proteomes" id="UP001498398"/>
    </source>
</evidence>
<dbReference type="EMBL" id="JBANRG010000003">
    <property type="protein sequence ID" value="KAK7469417.1"/>
    <property type="molecule type" value="Genomic_DNA"/>
</dbReference>
<accession>A0ABR1K0U4</accession>
<protein>
    <recommendedName>
        <fullName evidence="4">F-box domain-containing protein</fullName>
    </recommendedName>
</protein>
<organism evidence="2 3">
    <name type="scientific">Marasmiellus scandens</name>
    <dbReference type="NCBI Taxonomy" id="2682957"/>
    <lineage>
        <taxon>Eukaryota</taxon>
        <taxon>Fungi</taxon>
        <taxon>Dikarya</taxon>
        <taxon>Basidiomycota</taxon>
        <taxon>Agaricomycotina</taxon>
        <taxon>Agaricomycetes</taxon>
        <taxon>Agaricomycetidae</taxon>
        <taxon>Agaricales</taxon>
        <taxon>Marasmiineae</taxon>
        <taxon>Omphalotaceae</taxon>
        <taxon>Marasmiellus</taxon>
    </lineage>
</organism>
<feature type="compositionally biased region" description="Polar residues" evidence="1">
    <location>
        <begin position="562"/>
        <end position="571"/>
    </location>
</feature>
<sequence>MPPSLTDLPTELLDSVAFDFACPALHGLPLAITPLLLTCSALNHRLSNSRALYARIFNYKFSSSAIRRRAFTPKSSEYSWQLKWYCDILRNIKLRLASSNPYQESDPEAPTLREVFFALWTMCTDDDGCNRMQLECANVYEWVQGFVRTQLYPDGPRWPEDNASNSFAMWIMWYLTTKERLLQEQEDERESLISLILPFVTVPYRYPSAYAPPNHFHLPLATSSEQQQEQFRSSHAFTIPTPHGPYPIYISPQRVWSHMHYERRTPTTIPLVTESAKLLYFSRRETLRFGIPPLPVDRQEFNNRTRERIRNEAQASGLALSPTELDARVAEEVGPTQQDIEEMNASLLGGERIDEEESHLLARFGKGGGTSLVEAAPSIKNVHGEYVEIDESSCLSRRWDNDWWRIRQCRNCWEDVDADAPGSTPLMAAYSKMGKVYEPGSLSGLWSGRMLIPSEQRLQALLLPPDLGPEQLPADGDAAPGPDVDQEQVVNDVDGQSEDQAQGQDLEPAQDDFPFPAQFSEDFVGPTATVPVYMRLTEYVCYAPNKACPAGGPNAAAPIRSSGAQSTTVTLSDRDDFDQGLSNGYFPEGTEFKPTTDGDGLRVIVPPRSSQSGETEEYVYQRYIGSKRDDSRGKAKAHEPGRAHDPETCPGCRVREELMKNLNKREESLELEENEDMEDEELDEEYEEADIPCSSSVSSSYDDEELPSQILPCNGIQDVIVVGETDGRHGAAWNHYKFHGRVRAYDGMVGVLRTPRNPRLGNIFFYGSIVGGKNFVGNWKIANLDPQMPGWEGAFSLGRKIEP</sequence>